<evidence type="ECO:0000313" key="8">
    <source>
        <dbReference type="EMBL" id="RTR32876.1"/>
    </source>
</evidence>
<dbReference type="SUPFAM" id="SSF54534">
    <property type="entry name" value="FKBP-like"/>
    <property type="match status" value="1"/>
</dbReference>
<comment type="similarity">
    <text evidence="2 6">Belongs to the FKBP-type PPIase family.</text>
</comment>
<dbReference type="PROSITE" id="PS50059">
    <property type="entry name" value="FKBP_PPIASE"/>
    <property type="match status" value="1"/>
</dbReference>
<dbReference type="Proteomes" id="UP000282060">
    <property type="component" value="Unassembled WGS sequence"/>
</dbReference>
<dbReference type="Gene3D" id="1.10.287.460">
    <property type="entry name" value="Peptidyl-prolyl cis-trans isomerase, FKBP-type, N-terminal domain"/>
    <property type="match status" value="1"/>
</dbReference>
<evidence type="ECO:0000256" key="4">
    <source>
        <dbReference type="ARBA" id="ARBA00023235"/>
    </source>
</evidence>
<sequence length="205" mass="21982">MSDKFTTIEEQASYGVGRQLGEQLAANSFEGISISAVQLGLSDAFDGIESQVAMQDLQVAFTEISQRIQKVQEAAAEAASAEGETFLAENAKRDGVQTLESGLQYEVINEGAGDKPGLDSTVRTHYHGTFISGDVFDSSVIRDQPAEFPVSGVIAGWTEALQLMPVGAKWKLYVPHHLAYGERGAGASIPPYSALVFEVELLDIL</sequence>
<gene>
    <name evidence="8" type="ORF">EKG39_10975</name>
</gene>
<evidence type="ECO:0000256" key="2">
    <source>
        <dbReference type="ARBA" id="ARBA00006577"/>
    </source>
</evidence>
<dbReference type="PANTHER" id="PTHR43811">
    <property type="entry name" value="FKBP-TYPE PEPTIDYL-PROLYL CIS-TRANS ISOMERASE FKPA"/>
    <property type="match status" value="1"/>
</dbReference>
<evidence type="ECO:0000256" key="1">
    <source>
        <dbReference type="ARBA" id="ARBA00000971"/>
    </source>
</evidence>
<dbReference type="Pfam" id="PF01346">
    <property type="entry name" value="FKBP_N"/>
    <property type="match status" value="1"/>
</dbReference>
<keyword evidence="4 5" id="KW-0413">Isomerase</keyword>
<dbReference type="Gene3D" id="3.10.50.40">
    <property type="match status" value="1"/>
</dbReference>
<proteinExistence type="inferred from homology"/>
<evidence type="ECO:0000259" key="7">
    <source>
        <dbReference type="PROSITE" id="PS50059"/>
    </source>
</evidence>
<dbReference type="OrthoDB" id="9814548at2"/>
<comment type="caution">
    <text evidence="8">The sequence shown here is derived from an EMBL/GenBank/DDBJ whole genome shotgun (WGS) entry which is preliminary data.</text>
</comment>
<name>A0A431WBK3_9GAMM</name>
<evidence type="ECO:0000313" key="9">
    <source>
        <dbReference type="Proteomes" id="UP000282060"/>
    </source>
</evidence>
<feature type="domain" description="PPIase FKBP-type" evidence="7">
    <location>
        <begin position="119"/>
        <end position="205"/>
    </location>
</feature>
<dbReference type="InterPro" id="IPR046357">
    <property type="entry name" value="PPIase_dom_sf"/>
</dbReference>
<organism evidence="8 9">
    <name type="scientific">Shewanella atlantica</name>
    <dbReference type="NCBI Taxonomy" id="271099"/>
    <lineage>
        <taxon>Bacteria</taxon>
        <taxon>Pseudomonadati</taxon>
        <taxon>Pseudomonadota</taxon>
        <taxon>Gammaproteobacteria</taxon>
        <taxon>Alteromonadales</taxon>
        <taxon>Shewanellaceae</taxon>
        <taxon>Shewanella</taxon>
    </lineage>
</organism>
<dbReference type="NCBIfam" id="NF008602">
    <property type="entry name" value="PRK11570.1"/>
    <property type="match status" value="1"/>
</dbReference>
<comment type="catalytic activity">
    <reaction evidence="1 5 6">
        <text>[protein]-peptidylproline (omega=180) = [protein]-peptidylproline (omega=0)</text>
        <dbReference type="Rhea" id="RHEA:16237"/>
        <dbReference type="Rhea" id="RHEA-COMP:10747"/>
        <dbReference type="Rhea" id="RHEA-COMP:10748"/>
        <dbReference type="ChEBI" id="CHEBI:83833"/>
        <dbReference type="ChEBI" id="CHEBI:83834"/>
        <dbReference type="EC" id="5.2.1.8"/>
    </reaction>
</comment>
<dbReference type="GO" id="GO:0003755">
    <property type="term" value="F:peptidyl-prolyl cis-trans isomerase activity"/>
    <property type="evidence" value="ECO:0007669"/>
    <property type="project" value="UniProtKB-UniRule"/>
</dbReference>
<dbReference type="InterPro" id="IPR000774">
    <property type="entry name" value="PPIase_FKBP_N"/>
</dbReference>
<keyword evidence="3 5" id="KW-0697">Rotamase</keyword>
<evidence type="ECO:0000256" key="5">
    <source>
        <dbReference type="PROSITE-ProRule" id="PRU00277"/>
    </source>
</evidence>
<keyword evidence="9" id="KW-1185">Reference proteome</keyword>
<dbReference type="RefSeq" id="WP_126505779.1">
    <property type="nucleotide sequence ID" value="NZ_RXNV01000003.1"/>
</dbReference>
<dbReference type="PANTHER" id="PTHR43811:SF23">
    <property type="entry name" value="FKBP-TYPE 22 KDA PEPTIDYL-PROLYL CIS-TRANS ISOMERASE"/>
    <property type="match status" value="1"/>
</dbReference>
<reference evidence="8 9" key="1">
    <citation type="submission" date="2018-12" db="EMBL/GenBank/DDBJ databases">
        <authorList>
            <person name="Yu L."/>
        </authorList>
    </citation>
    <scope>NUCLEOTIDE SEQUENCE [LARGE SCALE GENOMIC DNA]</scope>
    <source>
        <strain evidence="8 9">HAW-EB5</strain>
    </source>
</reference>
<evidence type="ECO:0000256" key="6">
    <source>
        <dbReference type="RuleBase" id="RU003915"/>
    </source>
</evidence>
<protein>
    <recommendedName>
        <fullName evidence="6">Peptidyl-prolyl cis-trans isomerase</fullName>
        <ecNumber evidence="6">5.2.1.8</ecNumber>
    </recommendedName>
</protein>
<dbReference type="Pfam" id="PF00254">
    <property type="entry name" value="FKBP_C"/>
    <property type="match status" value="1"/>
</dbReference>
<dbReference type="InterPro" id="IPR036944">
    <property type="entry name" value="PPIase_FKBP_N_sf"/>
</dbReference>
<dbReference type="InterPro" id="IPR001179">
    <property type="entry name" value="PPIase_FKBP_dom"/>
</dbReference>
<dbReference type="GO" id="GO:0006457">
    <property type="term" value="P:protein folding"/>
    <property type="evidence" value="ECO:0007669"/>
    <property type="project" value="InterPro"/>
</dbReference>
<dbReference type="AlphaFoldDB" id="A0A431WBK3"/>
<accession>A0A431WBK3</accession>
<dbReference type="EC" id="5.2.1.8" evidence="6"/>
<dbReference type="EMBL" id="RXNV01000003">
    <property type="protein sequence ID" value="RTR32876.1"/>
    <property type="molecule type" value="Genomic_DNA"/>
</dbReference>
<evidence type="ECO:0000256" key="3">
    <source>
        <dbReference type="ARBA" id="ARBA00023110"/>
    </source>
</evidence>